<keyword evidence="1" id="KW-0175">Coiled coil</keyword>
<protein>
    <submittedName>
        <fullName evidence="3">Uncharacterized protein</fullName>
    </submittedName>
</protein>
<feature type="compositionally biased region" description="Low complexity" evidence="2">
    <location>
        <begin position="589"/>
        <end position="599"/>
    </location>
</feature>
<gene>
    <name evidence="3" type="ORF">GFSPODELE1_LOCUS10470</name>
</gene>
<reference evidence="4" key="1">
    <citation type="submission" date="2024-04" db="EMBL/GenBank/DDBJ databases">
        <authorList>
            <person name="Shaw F."/>
            <person name="Minotto A."/>
        </authorList>
    </citation>
    <scope>NUCLEOTIDE SEQUENCE [LARGE SCALE GENOMIC DNA]</scope>
</reference>
<feature type="compositionally biased region" description="Polar residues" evidence="2">
    <location>
        <begin position="47"/>
        <end position="57"/>
    </location>
</feature>
<feature type="compositionally biased region" description="Polar residues" evidence="2">
    <location>
        <begin position="414"/>
        <end position="423"/>
    </location>
</feature>
<dbReference type="Proteomes" id="UP001497453">
    <property type="component" value="Chromosome 9"/>
</dbReference>
<proteinExistence type="predicted"/>
<feature type="region of interest" description="Disordered" evidence="2">
    <location>
        <begin position="589"/>
        <end position="631"/>
    </location>
</feature>
<feature type="compositionally biased region" description="Acidic residues" evidence="2">
    <location>
        <begin position="613"/>
        <end position="624"/>
    </location>
</feature>
<evidence type="ECO:0000256" key="1">
    <source>
        <dbReference type="SAM" id="Coils"/>
    </source>
</evidence>
<accession>A0ABP1E762</accession>
<feature type="compositionally biased region" description="Polar residues" evidence="2">
    <location>
        <begin position="81"/>
        <end position="90"/>
    </location>
</feature>
<feature type="compositionally biased region" description="Low complexity" evidence="2">
    <location>
        <begin position="309"/>
        <end position="321"/>
    </location>
</feature>
<evidence type="ECO:0000313" key="4">
    <source>
        <dbReference type="Proteomes" id="UP001497453"/>
    </source>
</evidence>
<keyword evidence="4" id="KW-1185">Reference proteome</keyword>
<feature type="coiled-coil region" evidence="1">
    <location>
        <begin position="513"/>
        <end position="540"/>
    </location>
</feature>
<feature type="region of interest" description="Disordered" evidence="2">
    <location>
        <begin position="405"/>
        <end position="429"/>
    </location>
</feature>
<sequence>MAVSDSQPSSRGLPPLLNSPTKNSPDLRANPHPYAIRTTSTALLTRSNSTGYNTNATRHYYIPTSPSPRYENGRTHRFAKSQPSNMSTDQKAPRPLPVPPPFPSAVALNGYTSADEQLVAPRRTKRADTLPSFPAPYTPATVSVTLDDLPSNPKLWSPSQLSSYLVTALRVTSTSKSEEIAPISLPARVAIDIATFVRDARMTGRTFLRLNEEDLDVMNVNKKWREALLIASRNLRQNVLKGRIWGADADGPSSPRSTSPIMPAHPFSNMLYNSSSSSVDLSLKDEDEAKRPKRYRNGRVRGMVDSLERSGSFSSESSCDEGSGRPTFGRWVQEDGPIQEEVVWSPTAVTHSPLPDTGFPAPPSAIREEPSIEDLLASEAQGASGHTWGARAWEEMDMEAGVTVKPVRDGSGGSDNSLTSISRPSHETFLTLGKRSGKVNSKGKGKEERRVITAIFQPSMTDTGSEITHDSHVATRIEEHAQTDGDTDMSLSKTLEAIEQTLFTQVAENRALLERFRGRLEIVEKKVAVLEEQEAQWQKDQELRRAALVADEDTASNGSFAPLHTDKAVGEDIIPSLLSQAASLIPGIISSPSPTSSSATKYPPEDNFPTTLDDNDEDEDEEEPSSLLELPSLARKPHLLGNSKRAGQSAPSYMGFKAFTFFHVDSFFWSEFLFLRLVTTS</sequence>
<evidence type="ECO:0000313" key="3">
    <source>
        <dbReference type="EMBL" id="CAL1715881.1"/>
    </source>
</evidence>
<organism evidence="3 4">
    <name type="scientific">Somion occarium</name>
    <dbReference type="NCBI Taxonomy" id="3059160"/>
    <lineage>
        <taxon>Eukaryota</taxon>
        <taxon>Fungi</taxon>
        <taxon>Dikarya</taxon>
        <taxon>Basidiomycota</taxon>
        <taxon>Agaricomycotina</taxon>
        <taxon>Agaricomycetes</taxon>
        <taxon>Polyporales</taxon>
        <taxon>Cerrenaceae</taxon>
        <taxon>Somion</taxon>
    </lineage>
</organism>
<evidence type="ECO:0000256" key="2">
    <source>
        <dbReference type="SAM" id="MobiDB-lite"/>
    </source>
</evidence>
<feature type="region of interest" description="Disordered" evidence="2">
    <location>
        <begin position="47"/>
        <end position="94"/>
    </location>
</feature>
<feature type="region of interest" description="Disordered" evidence="2">
    <location>
        <begin position="281"/>
        <end position="331"/>
    </location>
</feature>
<dbReference type="EMBL" id="OZ037952">
    <property type="protein sequence ID" value="CAL1715881.1"/>
    <property type="molecule type" value="Genomic_DNA"/>
</dbReference>
<feature type="compositionally biased region" description="Polar residues" evidence="2">
    <location>
        <begin position="1"/>
        <end position="10"/>
    </location>
</feature>
<name>A0ABP1E762_9APHY</name>
<feature type="region of interest" description="Disordered" evidence="2">
    <location>
        <begin position="1"/>
        <end position="32"/>
    </location>
</feature>